<evidence type="ECO:0000256" key="5">
    <source>
        <dbReference type="SAM" id="Phobius"/>
    </source>
</evidence>
<dbReference type="InterPro" id="IPR019109">
    <property type="entry name" value="MamF_MmsF"/>
</dbReference>
<dbReference type="Proteomes" id="UP000740413">
    <property type="component" value="Unassembled WGS sequence"/>
</dbReference>
<name>A0ABS5WBF6_9FLAO</name>
<protein>
    <submittedName>
        <fullName evidence="6">DUF4870 domain-containing protein</fullName>
    </submittedName>
</protein>
<organism evidence="6 7">
    <name type="scientific">Zobellia barbeyronii</name>
    <dbReference type="NCBI Taxonomy" id="2748009"/>
    <lineage>
        <taxon>Bacteria</taxon>
        <taxon>Pseudomonadati</taxon>
        <taxon>Bacteroidota</taxon>
        <taxon>Flavobacteriia</taxon>
        <taxon>Flavobacteriales</taxon>
        <taxon>Flavobacteriaceae</taxon>
        <taxon>Zobellia</taxon>
    </lineage>
</organism>
<evidence type="ECO:0000256" key="2">
    <source>
        <dbReference type="ARBA" id="ARBA00022692"/>
    </source>
</evidence>
<evidence type="ECO:0000256" key="3">
    <source>
        <dbReference type="ARBA" id="ARBA00022989"/>
    </source>
</evidence>
<keyword evidence="7" id="KW-1185">Reference proteome</keyword>
<evidence type="ECO:0000313" key="6">
    <source>
        <dbReference type="EMBL" id="MBT2160692.1"/>
    </source>
</evidence>
<dbReference type="EMBL" id="JACATN010000002">
    <property type="protein sequence ID" value="MBT2160692.1"/>
    <property type="molecule type" value="Genomic_DNA"/>
</dbReference>
<gene>
    <name evidence="6" type="ORF">HW347_05400</name>
</gene>
<sequence length="104" mass="11274">MNQNTIEEGKTLAIVSYITLLGTLVAYFMNRGKNNEFVKFHIGQALRAWITGLIVTFIAKVLIMFSGIGLLSYLQYAGLVLAIIGGLNAMNGKVEKIPLVGDIG</sequence>
<evidence type="ECO:0000256" key="4">
    <source>
        <dbReference type="ARBA" id="ARBA00023136"/>
    </source>
</evidence>
<keyword evidence="3 5" id="KW-1133">Transmembrane helix</keyword>
<comment type="subcellular location">
    <subcellularLocation>
        <location evidence="1">Membrane</location>
        <topology evidence="1">Multi-pass membrane protein</topology>
    </subcellularLocation>
</comment>
<evidence type="ECO:0000256" key="1">
    <source>
        <dbReference type="ARBA" id="ARBA00004141"/>
    </source>
</evidence>
<proteinExistence type="predicted"/>
<reference evidence="7" key="1">
    <citation type="submission" date="2023-07" db="EMBL/GenBank/DDBJ databases">
        <title>Zobellia barbeyronii sp. nov., a new marine flavobacterium, isolated from green and red algae.</title>
        <authorList>
            <person name="Nedashkovskaya O.I."/>
            <person name="Otstavnykh N."/>
            <person name="Zhukova N."/>
            <person name="Guzev K."/>
            <person name="Chausova V."/>
            <person name="Tekutyeva L."/>
            <person name="Mikhailov V."/>
            <person name="Isaeva M."/>
        </authorList>
    </citation>
    <scope>NUCLEOTIDE SEQUENCE [LARGE SCALE GENOMIC DNA]</scope>
    <source>
        <strain evidence="7">KMM 6746</strain>
    </source>
</reference>
<feature type="transmembrane region" description="Helical" evidence="5">
    <location>
        <begin position="49"/>
        <end position="67"/>
    </location>
</feature>
<feature type="transmembrane region" description="Helical" evidence="5">
    <location>
        <begin position="12"/>
        <end position="29"/>
    </location>
</feature>
<dbReference type="Pfam" id="PF09685">
    <property type="entry name" value="MamF_MmsF"/>
    <property type="match status" value="1"/>
</dbReference>
<comment type="caution">
    <text evidence="6">The sequence shown here is derived from an EMBL/GenBank/DDBJ whole genome shotgun (WGS) entry which is preliminary data.</text>
</comment>
<keyword evidence="2 5" id="KW-0812">Transmembrane</keyword>
<keyword evidence="4 5" id="KW-0472">Membrane</keyword>
<dbReference type="RefSeq" id="WP_214610910.1">
    <property type="nucleotide sequence ID" value="NZ_JACATN010000002.1"/>
</dbReference>
<evidence type="ECO:0000313" key="7">
    <source>
        <dbReference type="Proteomes" id="UP000740413"/>
    </source>
</evidence>
<accession>A0ABS5WBF6</accession>